<accession>A0ABV8KQR9</accession>
<reference evidence="2" key="1">
    <citation type="journal article" date="2019" name="Int. J. Syst. Evol. Microbiol.">
        <title>The Global Catalogue of Microorganisms (GCM) 10K type strain sequencing project: providing services to taxonomists for standard genome sequencing and annotation.</title>
        <authorList>
            <consortium name="The Broad Institute Genomics Platform"/>
            <consortium name="The Broad Institute Genome Sequencing Center for Infectious Disease"/>
            <person name="Wu L."/>
            <person name="Ma J."/>
        </authorList>
    </citation>
    <scope>NUCLEOTIDE SEQUENCE [LARGE SCALE GENOMIC DNA]</scope>
    <source>
        <strain evidence="2">2902at01</strain>
    </source>
</reference>
<protein>
    <submittedName>
        <fullName evidence="1">Uncharacterized protein</fullName>
    </submittedName>
</protein>
<dbReference type="Proteomes" id="UP001595868">
    <property type="component" value="Unassembled WGS sequence"/>
</dbReference>
<sequence length="60" mass="6414">MKTITRIGDALLNRLAPRMHADAACVFTGWAGPCVVTGAAGCKVQCLATYDNCPSKWVCR</sequence>
<dbReference type="RefSeq" id="WP_377547598.1">
    <property type="nucleotide sequence ID" value="NZ_JBHSBN010000012.1"/>
</dbReference>
<name>A0ABV8KQR9_9ACTN</name>
<dbReference type="EMBL" id="JBHSBN010000012">
    <property type="protein sequence ID" value="MFC4107966.1"/>
    <property type="molecule type" value="Genomic_DNA"/>
</dbReference>
<evidence type="ECO:0000313" key="2">
    <source>
        <dbReference type="Proteomes" id="UP001595868"/>
    </source>
</evidence>
<comment type="caution">
    <text evidence="1">The sequence shown here is derived from an EMBL/GenBank/DDBJ whole genome shotgun (WGS) entry which is preliminary data.</text>
</comment>
<keyword evidence="2" id="KW-1185">Reference proteome</keyword>
<organism evidence="1 2">
    <name type="scientific">Micromonospora zhanjiangensis</name>
    <dbReference type="NCBI Taxonomy" id="1522057"/>
    <lineage>
        <taxon>Bacteria</taxon>
        <taxon>Bacillati</taxon>
        <taxon>Actinomycetota</taxon>
        <taxon>Actinomycetes</taxon>
        <taxon>Micromonosporales</taxon>
        <taxon>Micromonosporaceae</taxon>
        <taxon>Micromonospora</taxon>
    </lineage>
</organism>
<gene>
    <name evidence="1" type="ORF">ACFOX0_18795</name>
</gene>
<evidence type="ECO:0000313" key="1">
    <source>
        <dbReference type="EMBL" id="MFC4107966.1"/>
    </source>
</evidence>
<proteinExistence type="predicted"/>